<dbReference type="EMBL" id="GBXM01072685">
    <property type="protein sequence ID" value="JAH35892.1"/>
    <property type="molecule type" value="Transcribed_RNA"/>
</dbReference>
<reference evidence="2" key="1">
    <citation type="submission" date="2014-11" db="EMBL/GenBank/DDBJ databases">
        <authorList>
            <person name="Amaro Gonzalez C."/>
        </authorList>
    </citation>
    <scope>NUCLEOTIDE SEQUENCE</scope>
</reference>
<keyword evidence="1" id="KW-0472">Membrane</keyword>
<accession>A0A0E9S3W3</accession>
<proteinExistence type="predicted"/>
<organism evidence="2">
    <name type="scientific">Anguilla anguilla</name>
    <name type="common">European freshwater eel</name>
    <name type="synonym">Muraena anguilla</name>
    <dbReference type="NCBI Taxonomy" id="7936"/>
    <lineage>
        <taxon>Eukaryota</taxon>
        <taxon>Metazoa</taxon>
        <taxon>Chordata</taxon>
        <taxon>Craniata</taxon>
        <taxon>Vertebrata</taxon>
        <taxon>Euteleostomi</taxon>
        <taxon>Actinopterygii</taxon>
        <taxon>Neopterygii</taxon>
        <taxon>Teleostei</taxon>
        <taxon>Anguilliformes</taxon>
        <taxon>Anguillidae</taxon>
        <taxon>Anguilla</taxon>
    </lineage>
</organism>
<feature type="transmembrane region" description="Helical" evidence="1">
    <location>
        <begin position="12"/>
        <end position="35"/>
    </location>
</feature>
<keyword evidence="1" id="KW-1133">Transmembrane helix</keyword>
<reference evidence="2" key="2">
    <citation type="journal article" date="2015" name="Fish Shellfish Immunol.">
        <title>Early steps in the European eel (Anguilla anguilla)-Vibrio vulnificus interaction in the gills: Role of the RtxA13 toxin.</title>
        <authorList>
            <person name="Callol A."/>
            <person name="Pajuelo D."/>
            <person name="Ebbesson L."/>
            <person name="Teles M."/>
            <person name="MacKenzie S."/>
            <person name="Amaro C."/>
        </authorList>
    </citation>
    <scope>NUCLEOTIDE SEQUENCE</scope>
</reference>
<sequence>MYNNLSYIPPHQSFLSTLLILSTLLHLLWFLVDLFRISCRTRKMLDAINKRGRV</sequence>
<keyword evidence="1" id="KW-0812">Transmembrane</keyword>
<protein>
    <submittedName>
        <fullName evidence="2">Uncharacterized protein</fullName>
    </submittedName>
</protein>
<dbReference type="AlphaFoldDB" id="A0A0E9S3W3"/>
<name>A0A0E9S3W3_ANGAN</name>
<evidence type="ECO:0000256" key="1">
    <source>
        <dbReference type="SAM" id="Phobius"/>
    </source>
</evidence>
<evidence type="ECO:0000313" key="2">
    <source>
        <dbReference type="EMBL" id="JAH35892.1"/>
    </source>
</evidence>